<dbReference type="AlphaFoldDB" id="A0A0U2CIR5"/>
<keyword evidence="1" id="KW-0614">Plasmid</keyword>
<evidence type="ECO:0000313" key="1">
    <source>
        <dbReference type="EMBL" id="AKJ75168.1"/>
    </source>
</evidence>
<name>A0A0U2CIR5_STAEP</name>
<sequence>MELLIIIGYVNRVNEAIIVHTEPLFGSHLCFKSLCKKTYKIPLKMQNKDISLSHMSFGFSTTLF</sequence>
<geneLocation type="plasmid" evidence="1">
    <name>pSP01</name>
</geneLocation>
<proteinExistence type="predicted"/>
<reference evidence="1" key="1">
    <citation type="submission" date="2015-04" db="EMBL/GenBank/DDBJ databases">
        <title>Genetic characterization of multidrug resistance plasmids carrying cfr gene from Staphylococcus epidermidis clinical strains isolated in Italy.</title>
        <authorList>
            <person name="Brenciani A."/>
            <person name="Morroni G."/>
            <person name="Giovanetti E."/>
            <person name="Varaldo P.E."/>
        </authorList>
    </citation>
    <scope>NUCLEOTIDE SEQUENCE</scope>
    <source>
        <strain evidence="1">SP1</strain>
        <plasmid evidence="1">pSP01</plasmid>
    </source>
</reference>
<organism evidence="1">
    <name type="scientific">Staphylococcus epidermidis</name>
    <dbReference type="NCBI Taxonomy" id="1282"/>
    <lineage>
        <taxon>Bacteria</taxon>
        <taxon>Bacillati</taxon>
        <taxon>Bacillota</taxon>
        <taxon>Bacilli</taxon>
        <taxon>Bacillales</taxon>
        <taxon>Staphylococcaceae</taxon>
        <taxon>Staphylococcus</taxon>
    </lineage>
</organism>
<dbReference type="EMBL" id="KR230047">
    <property type="protein sequence ID" value="AKJ75168.1"/>
    <property type="molecule type" value="Genomic_DNA"/>
</dbReference>
<accession>A0A0U2CIR5</accession>
<protein>
    <submittedName>
        <fullName evidence="1">Uncharacterized protein</fullName>
    </submittedName>
</protein>